<dbReference type="PANTHER" id="PTHR47165">
    <property type="entry name" value="OS03G0429900 PROTEIN"/>
    <property type="match status" value="1"/>
</dbReference>
<dbReference type="PANTHER" id="PTHR47165:SF4">
    <property type="entry name" value="OS03G0429900 PROTEIN"/>
    <property type="match status" value="1"/>
</dbReference>
<evidence type="ECO:0000256" key="1">
    <source>
        <dbReference type="SAM" id="MobiDB-lite"/>
    </source>
</evidence>
<dbReference type="Pfam" id="PF08646">
    <property type="entry name" value="Rep_fac-A_C"/>
    <property type="match status" value="1"/>
</dbReference>
<sequence length="353" mass="38693">MSGMNFISDLSQRSLCGRWVKVIKLWKQYSAADVVGHLKLVDGQPLHQRPVLCSKDDSTSRKVMVHFGPVMNVYLWDEAAESFRLKFDASAATPTVLLVTTVNPKRLGGKLCLSSMSSSRVFLDDEVDPTKEYLTWLTTNPSATSSVNPVEIAYFDCIATIDDVKFGTEWYYIACKDCQTKLNCGPTTLLCPKCGNDDATAVANYRVEMSVYDNEEQCTFIILGDAGKDLTGRKATKLIDTYVEEKGGDGAELEVPLPQCFIDTIGHTKKFRIKVAPYNFTFIRQSFTATKIVSSAVLPPKKPPLNTPPPISSTTQNSCPGTEVEISEVAESSGGGISGGDDQKKPKRTKRSG</sequence>
<reference evidence="3" key="1">
    <citation type="submission" date="2019-12" db="EMBL/GenBank/DDBJ databases">
        <title>Genome sequencing and annotation of Brassica cretica.</title>
        <authorList>
            <person name="Studholme D.J."/>
            <person name="Sarris P.F."/>
        </authorList>
    </citation>
    <scope>NUCLEOTIDE SEQUENCE</scope>
    <source>
        <strain evidence="3">PFS-102/07</strain>
        <tissue evidence="3">Leaf</tissue>
    </source>
</reference>
<name>A0A8S9L451_BRACR</name>
<dbReference type="InterPro" id="IPR013955">
    <property type="entry name" value="Rep_factor-A_C"/>
</dbReference>
<dbReference type="InterPro" id="IPR012340">
    <property type="entry name" value="NA-bd_OB-fold"/>
</dbReference>
<feature type="compositionally biased region" description="Low complexity" evidence="1">
    <location>
        <begin position="323"/>
        <end position="332"/>
    </location>
</feature>
<dbReference type="AlphaFoldDB" id="A0A8S9L451"/>
<dbReference type="EMBL" id="QGKY02000094">
    <property type="protein sequence ID" value="KAF2602850.1"/>
    <property type="molecule type" value="Genomic_DNA"/>
</dbReference>
<comment type="caution">
    <text evidence="3">The sequence shown here is derived from an EMBL/GenBank/DDBJ whole genome shotgun (WGS) entry which is preliminary data.</text>
</comment>
<dbReference type="Gene3D" id="2.40.50.140">
    <property type="entry name" value="Nucleic acid-binding proteins"/>
    <property type="match status" value="2"/>
</dbReference>
<gene>
    <name evidence="3" type="ORF">F2Q70_00026296</name>
</gene>
<protein>
    <recommendedName>
        <fullName evidence="2">Replication factor A C-terminal domain-containing protein</fullName>
    </recommendedName>
</protein>
<feature type="compositionally biased region" description="Pro residues" evidence="1">
    <location>
        <begin position="300"/>
        <end position="311"/>
    </location>
</feature>
<accession>A0A8S9L451</accession>
<evidence type="ECO:0000313" key="3">
    <source>
        <dbReference type="EMBL" id="KAF2602850.1"/>
    </source>
</evidence>
<feature type="region of interest" description="Disordered" evidence="1">
    <location>
        <begin position="298"/>
        <end position="353"/>
    </location>
</feature>
<proteinExistence type="predicted"/>
<organism evidence="3">
    <name type="scientific">Brassica cretica</name>
    <name type="common">Mustard</name>
    <dbReference type="NCBI Taxonomy" id="69181"/>
    <lineage>
        <taxon>Eukaryota</taxon>
        <taxon>Viridiplantae</taxon>
        <taxon>Streptophyta</taxon>
        <taxon>Embryophyta</taxon>
        <taxon>Tracheophyta</taxon>
        <taxon>Spermatophyta</taxon>
        <taxon>Magnoliopsida</taxon>
        <taxon>eudicotyledons</taxon>
        <taxon>Gunneridae</taxon>
        <taxon>Pentapetalae</taxon>
        <taxon>rosids</taxon>
        <taxon>malvids</taxon>
        <taxon>Brassicales</taxon>
        <taxon>Brassicaceae</taxon>
        <taxon>Brassiceae</taxon>
        <taxon>Brassica</taxon>
    </lineage>
</organism>
<evidence type="ECO:0000259" key="2">
    <source>
        <dbReference type="Pfam" id="PF08646"/>
    </source>
</evidence>
<feature type="domain" description="Replication factor A C-terminal" evidence="2">
    <location>
        <begin position="154"/>
        <end position="243"/>
    </location>
</feature>
<dbReference type="SUPFAM" id="SSF50249">
    <property type="entry name" value="Nucleic acid-binding proteins"/>
    <property type="match status" value="1"/>
</dbReference>